<proteinExistence type="predicted"/>
<dbReference type="RefSeq" id="WP_285932394.1">
    <property type="nucleotide sequence ID" value="NZ_JASTZU010000037.1"/>
</dbReference>
<accession>A0ABT7L5N0</accession>
<evidence type="ECO:0008006" key="4">
    <source>
        <dbReference type="Google" id="ProtNLM"/>
    </source>
</evidence>
<organism evidence="2 3">
    <name type="scientific">Aquibacillus rhizosphaerae</name>
    <dbReference type="NCBI Taxonomy" id="3051431"/>
    <lineage>
        <taxon>Bacteria</taxon>
        <taxon>Bacillati</taxon>
        <taxon>Bacillota</taxon>
        <taxon>Bacilli</taxon>
        <taxon>Bacillales</taxon>
        <taxon>Bacillaceae</taxon>
        <taxon>Aquibacillus</taxon>
    </lineage>
</organism>
<name>A0ABT7L5N0_9BACI</name>
<dbReference type="Proteomes" id="UP001235343">
    <property type="component" value="Unassembled WGS sequence"/>
</dbReference>
<keyword evidence="1" id="KW-1133">Transmembrane helix</keyword>
<reference evidence="2 3" key="1">
    <citation type="submission" date="2023-06" db="EMBL/GenBank/DDBJ databases">
        <title>Aquibacillus rhizosphaerae LR5S19.</title>
        <authorList>
            <person name="Sun J.-Q."/>
        </authorList>
    </citation>
    <scope>NUCLEOTIDE SEQUENCE [LARGE SCALE GENOMIC DNA]</scope>
    <source>
        <strain evidence="2 3">LR5S19</strain>
    </source>
</reference>
<feature type="transmembrane region" description="Helical" evidence="1">
    <location>
        <begin position="5"/>
        <end position="24"/>
    </location>
</feature>
<gene>
    <name evidence="2" type="ORF">QQS35_12020</name>
</gene>
<sequence length="300" mass="34868">MKERYLWIGVIVILLSWGGNYFYFQTQQLENPIFLNHYYQMYHNEEANEIPLTFYYLTDKKEPLDVNYVEMNGIQAYPTYNHDGFTMFNDSQPQIQYEQEFNHQYLMSTTISIRTDTESIFNTDNSWSFSNMEVFFTNGEHVTANIGEVVVQPYHGQSLLETRASGSSNQHRSVTSMVATEQLSINEISLPFKELEGDVSVKVGLDEGPGVNRGLEVPWEDLQAESLQKTMFPFDLTKNNQLRLYTYFNPESMDYYQFEIEIKGTTEDGESFTSGTMINNQPHLEEADINKIIELKQGRE</sequence>
<keyword evidence="3" id="KW-1185">Reference proteome</keyword>
<comment type="caution">
    <text evidence="2">The sequence shown here is derived from an EMBL/GenBank/DDBJ whole genome shotgun (WGS) entry which is preliminary data.</text>
</comment>
<protein>
    <recommendedName>
        <fullName evidence="4">DUF5643 domain-containing protein</fullName>
    </recommendedName>
</protein>
<evidence type="ECO:0000256" key="1">
    <source>
        <dbReference type="SAM" id="Phobius"/>
    </source>
</evidence>
<dbReference type="EMBL" id="JASTZU010000037">
    <property type="protein sequence ID" value="MDL4841178.1"/>
    <property type="molecule type" value="Genomic_DNA"/>
</dbReference>
<keyword evidence="1" id="KW-0472">Membrane</keyword>
<evidence type="ECO:0000313" key="2">
    <source>
        <dbReference type="EMBL" id="MDL4841178.1"/>
    </source>
</evidence>
<evidence type="ECO:0000313" key="3">
    <source>
        <dbReference type="Proteomes" id="UP001235343"/>
    </source>
</evidence>
<keyword evidence="1" id="KW-0812">Transmembrane</keyword>